<evidence type="ECO:0000256" key="1">
    <source>
        <dbReference type="SAM" id="MobiDB-lite"/>
    </source>
</evidence>
<keyword evidence="3" id="KW-1185">Reference proteome</keyword>
<evidence type="ECO:0000313" key="3">
    <source>
        <dbReference type="Proteomes" id="UP000194236"/>
    </source>
</evidence>
<reference evidence="2 3" key="1">
    <citation type="submission" date="2017-03" db="EMBL/GenBank/DDBJ databases">
        <title>Genome Survey of Euroglyphus maynei.</title>
        <authorList>
            <person name="Arlian L.G."/>
            <person name="Morgan M.S."/>
            <person name="Rider S.D."/>
        </authorList>
    </citation>
    <scope>NUCLEOTIDE SEQUENCE [LARGE SCALE GENOMIC DNA]</scope>
    <source>
        <strain evidence="2">Arlian Lab</strain>
        <tissue evidence="2">Whole body</tissue>
    </source>
</reference>
<name>A0A1Y3AXG7_EURMA</name>
<organism evidence="2 3">
    <name type="scientific">Euroglyphus maynei</name>
    <name type="common">Mayne's house dust mite</name>
    <dbReference type="NCBI Taxonomy" id="6958"/>
    <lineage>
        <taxon>Eukaryota</taxon>
        <taxon>Metazoa</taxon>
        <taxon>Ecdysozoa</taxon>
        <taxon>Arthropoda</taxon>
        <taxon>Chelicerata</taxon>
        <taxon>Arachnida</taxon>
        <taxon>Acari</taxon>
        <taxon>Acariformes</taxon>
        <taxon>Sarcoptiformes</taxon>
        <taxon>Astigmata</taxon>
        <taxon>Psoroptidia</taxon>
        <taxon>Analgoidea</taxon>
        <taxon>Pyroglyphidae</taxon>
        <taxon>Pyroglyphinae</taxon>
        <taxon>Euroglyphus</taxon>
    </lineage>
</organism>
<comment type="caution">
    <text evidence="2">The sequence shown here is derived from an EMBL/GenBank/DDBJ whole genome shotgun (WGS) entry which is preliminary data.</text>
</comment>
<dbReference type="Proteomes" id="UP000194236">
    <property type="component" value="Unassembled WGS sequence"/>
</dbReference>
<dbReference type="AlphaFoldDB" id="A0A1Y3AXG7"/>
<accession>A0A1Y3AXG7</accession>
<protein>
    <submittedName>
        <fullName evidence="2">Uncharacterized protein</fullName>
    </submittedName>
</protein>
<dbReference type="EMBL" id="MUJZ01057789">
    <property type="protein sequence ID" value="OTF72126.1"/>
    <property type="molecule type" value="Genomic_DNA"/>
</dbReference>
<proteinExistence type="predicted"/>
<gene>
    <name evidence="2" type="ORF">BLA29_003986</name>
</gene>
<feature type="compositionally biased region" description="Low complexity" evidence="1">
    <location>
        <begin position="36"/>
        <end position="55"/>
    </location>
</feature>
<sequence>MVSYHVPVKAHSVALKHSLSAEFYVDFWLRTTQHFAPASSSPPSAMKTPPSSSTAMAPGRSALASLNVFFQPYGSPSQINTTLNRPGNPGD</sequence>
<feature type="region of interest" description="Disordered" evidence="1">
    <location>
        <begin position="36"/>
        <end position="58"/>
    </location>
</feature>
<evidence type="ECO:0000313" key="2">
    <source>
        <dbReference type="EMBL" id="OTF72126.1"/>
    </source>
</evidence>